<dbReference type="GO" id="GO:0016491">
    <property type="term" value="F:oxidoreductase activity"/>
    <property type="evidence" value="ECO:0007669"/>
    <property type="project" value="UniProtKB-KW"/>
</dbReference>
<dbReference type="PANTHER" id="PTHR43818">
    <property type="entry name" value="BCDNA.GH03377"/>
    <property type="match status" value="1"/>
</dbReference>
<comment type="caution">
    <text evidence="4">The sequence shown here is derived from an EMBL/GenBank/DDBJ whole genome shotgun (WGS) entry which is preliminary data.</text>
</comment>
<dbReference type="InterPro" id="IPR055170">
    <property type="entry name" value="GFO_IDH_MocA-like_dom"/>
</dbReference>
<feature type="domain" description="Gfo/Idh/MocA-like oxidoreductase N-terminal" evidence="2">
    <location>
        <begin position="4"/>
        <end position="122"/>
    </location>
</feature>
<keyword evidence="5" id="KW-1185">Reference proteome</keyword>
<proteinExistence type="predicted"/>
<dbReference type="Pfam" id="PF22725">
    <property type="entry name" value="GFO_IDH_MocA_C3"/>
    <property type="match status" value="1"/>
</dbReference>
<protein>
    <submittedName>
        <fullName evidence="4">Gfo/Idh/MocA family oxidoreductase</fullName>
    </submittedName>
</protein>
<name>A0A941EWC0_9ACTN</name>
<dbReference type="GO" id="GO:0000166">
    <property type="term" value="F:nucleotide binding"/>
    <property type="evidence" value="ECO:0007669"/>
    <property type="project" value="InterPro"/>
</dbReference>
<accession>A0A941EWC0</accession>
<dbReference type="Gene3D" id="3.30.360.10">
    <property type="entry name" value="Dihydrodipicolinate Reductase, domain 2"/>
    <property type="match status" value="1"/>
</dbReference>
<gene>
    <name evidence="4" type="ORF">KDL01_34825</name>
</gene>
<evidence type="ECO:0000256" key="1">
    <source>
        <dbReference type="ARBA" id="ARBA00023002"/>
    </source>
</evidence>
<dbReference type="RefSeq" id="WP_212532949.1">
    <property type="nucleotide sequence ID" value="NZ_JAGSOG010000295.1"/>
</dbReference>
<dbReference type="AlphaFoldDB" id="A0A941EWC0"/>
<dbReference type="SUPFAM" id="SSF55347">
    <property type="entry name" value="Glyceraldehyde-3-phosphate dehydrogenase-like, C-terminal domain"/>
    <property type="match status" value="1"/>
</dbReference>
<feature type="domain" description="GFO/IDH/MocA-like oxidoreductase" evidence="3">
    <location>
        <begin position="131"/>
        <end position="251"/>
    </location>
</feature>
<sequence length="343" mass="35794">MSEIRLGLIGAGAVGALHAQAVRATPGVTVTAVCDIAPAAARALAEPFGAAAFAEHGALIASGLVDAVVVNTPHSLHTEIVRASAAAGLHVLVEKPMAITSRDCELMAQACEQAGVVLAVGHIQHTLPPMAAAKEALERGRIGALTAIDDWRSTDYRPGTRPDWFFDPAVSGGGVFMNIGAHCVDRVLWLTDRPLASVAASSAYRTGSRVETDVQARLEFADGLCAHIRVTSAPLPTRNEIVLFGETGTIRICTETGAVLYPHDSAAWGSKTVLAAPEPTDVPEAFATQLAAFAATVRGESPALVDARHGRRVIEVIEAVYAACRTGRPQRPREAAALVGRDG</sequence>
<dbReference type="InterPro" id="IPR050463">
    <property type="entry name" value="Gfo/Idh/MocA_oxidrdct_glycsds"/>
</dbReference>
<evidence type="ECO:0000313" key="4">
    <source>
        <dbReference type="EMBL" id="MBR7838493.1"/>
    </source>
</evidence>
<dbReference type="Pfam" id="PF01408">
    <property type="entry name" value="GFO_IDH_MocA"/>
    <property type="match status" value="1"/>
</dbReference>
<evidence type="ECO:0000259" key="2">
    <source>
        <dbReference type="Pfam" id="PF01408"/>
    </source>
</evidence>
<evidence type="ECO:0000313" key="5">
    <source>
        <dbReference type="Proteomes" id="UP000675781"/>
    </source>
</evidence>
<dbReference type="Proteomes" id="UP000675781">
    <property type="component" value="Unassembled WGS sequence"/>
</dbReference>
<evidence type="ECO:0000259" key="3">
    <source>
        <dbReference type="Pfam" id="PF22725"/>
    </source>
</evidence>
<dbReference type="InterPro" id="IPR000683">
    <property type="entry name" value="Gfo/Idh/MocA-like_OxRdtase_N"/>
</dbReference>
<dbReference type="Gene3D" id="3.40.50.720">
    <property type="entry name" value="NAD(P)-binding Rossmann-like Domain"/>
    <property type="match status" value="1"/>
</dbReference>
<keyword evidence="1" id="KW-0560">Oxidoreductase</keyword>
<reference evidence="4" key="1">
    <citation type="submission" date="2021-04" db="EMBL/GenBank/DDBJ databases">
        <title>Genome based classification of Actinospica acidithermotolerans sp. nov., an actinobacterium isolated from an Indonesian hot spring.</title>
        <authorList>
            <person name="Kusuma A.B."/>
            <person name="Putra K.E."/>
            <person name="Nafisah S."/>
            <person name="Loh J."/>
            <person name="Nouioui I."/>
            <person name="Goodfellow M."/>
        </authorList>
    </citation>
    <scope>NUCLEOTIDE SEQUENCE</scope>
    <source>
        <strain evidence="4">CSCA 57</strain>
    </source>
</reference>
<dbReference type="InterPro" id="IPR036291">
    <property type="entry name" value="NAD(P)-bd_dom_sf"/>
</dbReference>
<organism evidence="4 5">
    <name type="scientific">Actinospica durhamensis</name>
    <dbReference type="NCBI Taxonomy" id="1508375"/>
    <lineage>
        <taxon>Bacteria</taxon>
        <taxon>Bacillati</taxon>
        <taxon>Actinomycetota</taxon>
        <taxon>Actinomycetes</taxon>
        <taxon>Catenulisporales</taxon>
        <taxon>Actinospicaceae</taxon>
        <taxon>Actinospica</taxon>
    </lineage>
</organism>
<dbReference type="SUPFAM" id="SSF51735">
    <property type="entry name" value="NAD(P)-binding Rossmann-fold domains"/>
    <property type="match status" value="1"/>
</dbReference>
<dbReference type="EMBL" id="JAGSOG010000295">
    <property type="protein sequence ID" value="MBR7838493.1"/>
    <property type="molecule type" value="Genomic_DNA"/>
</dbReference>
<dbReference type="PANTHER" id="PTHR43818:SF11">
    <property type="entry name" value="BCDNA.GH03377"/>
    <property type="match status" value="1"/>
</dbReference>